<dbReference type="EMBL" id="JAWJBA010000003">
    <property type="protein sequence ID" value="MDV2685177.1"/>
    <property type="molecule type" value="Genomic_DNA"/>
</dbReference>
<sequence>MNDLERKKFIKHLENDDELQIIIRTHLYIESQFASFLKRALINHKVLNLNKMSYHNKLNLCVALGLFDEAHSSSYREYNTLRNKIAHNLDYKVSQKDLISVKKAAAEWEGLSGVVNEFKLIDGNNSLINDLKVLSASLFVFLRGLVEERKRDY</sequence>
<accession>A0ABU3XBB0</accession>
<comment type="caution">
    <text evidence="1">The sequence shown here is derived from an EMBL/GenBank/DDBJ whole genome shotgun (WGS) entry which is preliminary data.</text>
</comment>
<name>A0ABU3XBB0_9BACI</name>
<dbReference type="RefSeq" id="WP_317122355.1">
    <property type="nucleotide sequence ID" value="NZ_JAWJBA010000003.1"/>
</dbReference>
<proteinExistence type="predicted"/>
<dbReference type="Proteomes" id="UP001287282">
    <property type="component" value="Unassembled WGS sequence"/>
</dbReference>
<evidence type="ECO:0000313" key="1">
    <source>
        <dbReference type="EMBL" id="MDV2685177.1"/>
    </source>
</evidence>
<protein>
    <recommendedName>
        <fullName evidence="3">Mannitol repressor</fullName>
    </recommendedName>
</protein>
<reference evidence="1 2" key="1">
    <citation type="submission" date="2023-10" db="EMBL/GenBank/DDBJ databases">
        <title>Screening of Alkalihalobacillus lindianensis BZ-TG-R113 and Its Alleviation of Salt Stress on Rapeseed Growth.</title>
        <authorList>
            <person name="Zhao B."/>
            <person name="Guo T."/>
        </authorList>
    </citation>
    <scope>NUCLEOTIDE SEQUENCE [LARGE SCALE GENOMIC DNA]</scope>
    <source>
        <strain evidence="1 2">BZ-TG-R113</strain>
    </source>
</reference>
<dbReference type="InterPro" id="IPR038026">
    <property type="entry name" value="MtlR-like_sf"/>
</dbReference>
<keyword evidence="2" id="KW-1185">Reference proteome</keyword>
<evidence type="ECO:0000313" key="2">
    <source>
        <dbReference type="Proteomes" id="UP001287282"/>
    </source>
</evidence>
<organism evidence="1 2">
    <name type="scientific">Alkalihalophilus lindianensis</name>
    <dbReference type="NCBI Taxonomy" id="1630542"/>
    <lineage>
        <taxon>Bacteria</taxon>
        <taxon>Bacillati</taxon>
        <taxon>Bacillota</taxon>
        <taxon>Bacilli</taxon>
        <taxon>Bacillales</taxon>
        <taxon>Bacillaceae</taxon>
        <taxon>Alkalihalophilus</taxon>
    </lineage>
</organism>
<gene>
    <name evidence="1" type="ORF">RYX56_12505</name>
</gene>
<dbReference type="SUPFAM" id="SSF158668">
    <property type="entry name" value="MtlR-like"/>
    <property type="match status" value="1"/>
</dbReference>
<evidence type="ECO:0008006" key="3">
    <source>
        <dbReference type="Google" id="ProtNLM"/>
    </source>
</evidence>